<comment type="caution">
    <text evidence="2">The sequence shown here is derived from an EMBL/GenBank/DDBJ whole genome shotgun (WGS) entry which is preliminary data.</text>
</comment>
<organism evidence="2 3">
    <name type="scientific">Tagetes erecta</name>
    <name type="common">African marigold</name>
    <dbReference type="NCBI Taxonomy" id="13708"/>
    <lineage>
        <taxon>Eukaryota</taxon>
        <taxon>Viridiplantae</taxon>
        <taxon>Streptophyta</taxon>
        <taxon>Embryophyta</taxon>
        <taxon>Tracheophyta</taxon>
        <taxon>Spermatophyta</taxon>
        <taxon>Magnoliopsida</taxon>
        <taxon>eudicotyledons</taxon>
        <taxon>Gunneridae</taxon>
        <taxon>Pentapetalae</taxon>
        <taxon>asterids</taxon>
        <taxon>campanulids</taxon>
        <taxon>Asterales</taxon>
        <taxon>Asteraceae</taxon>
        <taxon>Asteroideae</taxon>
        <taxon>Heliantheae alliance</taxon>
        <taxon>Tageteae</taxon>
        <taxon>Tagetes</taxon>
    </lineage>
</organism>
<feature type="transmembrane region" description="Helical" evidence="1">
    <location>
        <begin position="20"/>
        <end position="53"/>
    </location>
</feature>
<keyword evidence="3" id="KW-1185">Reference proteome</keyword>
<keyword evidence="1" id="KW-0812">Transmembrane</keyword>
<evidence type="ECO:0000313" key="3">
    <source>
        <dbReference type="Proteomes" id="UP001229421"/>
    </source>
</evidence>
<evidence type="ECO:0000256" key="1">
    <source>
        <dbReference type="SAM" id="Phobius"/>
    </source>
</evidence>
<accession>A0AAD8JTS3</accession>
<keyword evidence="1" id="KW-1133">Transmembrane helix</keyword>
<dbReference type="EMBL" id="JAUHHV010000010">
    <property type="protein sequence ID" value="KAK1410735.1"/>
    <property type="molecule type" value="Genomic_DNA"/>
</dbReference>
<dbReference type="Proteomes" id="UP001229421">
    <property type="component" value="Unassembled WGS sequence"/>
</dbReference>
<keyword evidence="1" id="KW-0472">Membrane</keyword>
<gene>
    <name evidence="2" type="ORF">QVD17_37274</name>
</gene>
<evidence type="ECO:0000313" key="2">
    <source>
        <dbReference type="EMBL" id="KAK1410735.1"/>
    </source>
</evidence>
<proteinExistence type="predicted"/>
<name>A0AAD8JTS3_TARER</name>
<dbReference type="AlphaFoldDB" id="A0AAD8JTS3"/>
<sequence>MKLLAFETFCKPRSFVILLFHLTFCKCITCQILICVGCAILCLQSCLVVYWLLKESYSFVFNGPQPFTILKLHQNPFQTSCTIRNQIIHRSIAATIKQPNNIVSNLLNSHKHTHINLY</sequence>
<reference evidence="2" key="1">
    <citation type="journal article" date="2023" name="bioRxiv">
        <title>Improved chromosome-level genome assembly for marigold (Tagetes erecta).</title>
        <authorList>
            <person name="Jiang F."/>
            <person name="Yuan L."/>
            <person name="Wang S."/>
            <person name="Wang H."/>
            <person name="Xu D."/>
            <person name="Wang A."/>
            <person name="Fan W."/>
        </authorList>
    </citation>
    <scope>NUCLEOTIDE SEQUENCE</scope>
    <source>
        <strain evidence="2">WSJ</strain>
        <tissue evidence="2">Leaf</tissue>
    </source>
</reference>
<protein>
    <submittedName>
        <fullName evidence="2">Uncharacterized protein</fullName>
    </submittedName>
</protein>